<evidence type="ECO:0000313" key="1">
    <source>
        <dbReference type="EMBL" id="CAK9209656.1"/>
    </source>
</evidence>
<accession>A0ABP0U0P6</accession>
<reference evidence="1" key="1">
    <citation type="submission" date="2024-02" db="EMBL/GenBank/DDBJ databases">
        <authorList>
            <consortium name="ELIXIR-Norway"/>
            <consortium name="Elixir Norway"/>
        </authorList>
    </citation>
    <scope>NUCLEOTIDE SEQUENCE</scope>
</reference>
<proteinExistence type="predicted"/>
<keyword evidence="2" id="KW-1185">Reference proteome</keyword>
<name>A0ABP0U0P6_9BRYO</name>
<organism evidence="1 2">
    <name type="scientific">Sphagnum troendelagicum</name>
    <dbReference type="NCBI Taxonomy" id="128251"/>
    <lineage>
        <taxon>Eukaryota</taxon>
        <taxon>Viridiplantae</taxon>
        <taxon>Streptophyta</taxon>
        <taxon>Embryophyta</taxon>
        <taxon>Bryophyta</taxon>
        <taxon>Sphagnophytina</taxon>
        <taxon>Sphagnopsida</taxon>
        <taxon>Sphagnales</taxon>
        <taxon>Sphagnaceae</taxon>
        <taxon>Sphagnum</taxon>
    </lineage>
</organism>
<evidence type="ECO:0000313" key="2">
    <source>
        <dbReference type="Proteomes" id="UP001497512"/>
    </source>
</evidence>
<dbReference type="EMBL" id="OZ019909">
    <property type="protein sequence ID" value="CAK9209656.1"/>
    <property type="molecule type" value="Genomic_DNA"/>
</dbReference>
<gene>
    <name evidence="1" type="ORF">CSSPTR1EN2_LOCUS9945</name>
</gene>
<dbReference type="Proteomes" id="UP001497512">
    <property type="component" value="Chromosome 17"/>
</dbReference>
<sequence>MTNVKWVDGGRKLVGLSDDMEKVQVGSPNDMDVESVGSSGEVCFECGRRESGVRWWGSDPETVPDRAR</sequence>
<protein>
    <submittedName>
        <fullName evidence="1">Uncharacterized protein</fullName>
    </submittedName>
</protein>